<dbReference type="EMBL" id="JHAC01000023">
    <property type="protein sequence ID" value="EYB68448.1"/>
    <property type="molecule type" value="Genomic_DNA"/>
</dbReference>
<dbReference type="Gene3D" id="3.50.50.60">
    <property type="entry name" value="FAD/NAD(P)-binding domain"/>
    <property type="match status" value="1"/>
</dbReference>
<gene>
    <name evidence="2" type="ORF">DEIPH_ctg023orf0037</name>
</gene>
<evidence type="ECO:0000259" key="1">
    <source>
        <dbReference type="Pfam" id="PF01593"/>
    </source>
</evidence>
<dbReference type="Proteomes" id="UP000020492">
    <property type="component" value="Unassembled WGS sequence"/>
</dbReference>
<feature type="domain" description="Amine oxidase" evidence="1">
    <location>
        <begin position="11"/>
        <end position="412"/>
    </location>
</feature>
<organism evidence="2 3">
    <name type="scientific">Deinococcus phoenicis</name>
    <dbReference type="NCBI Taxonomy" id="1476583"/>
    <lineage>
        <taxon>Bacteria</taxon>
        <taxon>Thermotogati</taxon>
        <taxon>Deinococcota</taxon>
        <taxon>Deinococci</taxon>
        <taxon>Deinococcales</taxon>
        <taxon>Deinococcaceae</taxon>
        <taxon>Deinococcus</taxon>
    </lineage>
</organism>
<dbReference type="AlphaFoldDB" id="A0A016QQT9"/>
<name>A0A016QQT9_9DEIO</name>
<proteinExistence type="predicted"/>
<dbReference type="OrthoDB" id="9767561at2"/>
<comment type="caution">
    <text evidence="2">The sequence shown here is derived from an EMBL/GenBank/DDBJ whole genome shotgun (WGS) entry which is preliminary data.</text>
</comment>
<keyword evidence="3" id="KW-1185">Reference proteome</keyword>
<dbReference type="PATRIC" id="fig|1476583.3.peg.1472"/>
<dbReference type="PANTHER" id="PTHR42841">
    <property type="entry name" value="AMINE OXIDASE"/>
    <property type="match status" value="1"/>
</dbReference>
<dbReference type="InterPro" id="IPR002937">
    <property type="entry name" value="Amino_oxidase"/>
</dbReference>
<sequence length="425" mass="45147">MQDILVIGAGLAGLTAARVLTRAGRRVRVLEAADQVGGRVTTRRVEGFTLDAGYQVLFPAYPAVRRHLDLDALDLVRVPSAAVVRRGARAEVLGDPFRDPASLPGTLTTRVLTLGDKLRVARLAASLRGPAPHTLLVGPDETTETYLRRQGFSEGALDHFFRPFFGGVFLRRDLHTSARLFRYYFRMLMDGGTALPRSGMGAIPAQLAQGLDVTTGVRVTRLRPHAGAAGGPAVTAVTSAGDLDARHVIVATDPDTAQTLTGEPVSRGRLGSTYLYYAASHPLDDQPRLLLNAEEGLINNAQWTSRVIPERVPAGQQLLTVSVLGLPDLDDDALDAGVRGELSRWYGTAVATLRTLGTERIAFAQYPQPPEYAATLPGHAAALPGVLLASEVTSMSGIQGAMESGEKAAAILLGDLAAMSRPRGA</sequence>
<protein>
    <submittedName>
        <fullName evidence="2">Amine oxidase</fullName>
    </submittedName>
</protein>
<dbReference type="Pfam" id="PF01593">
    <property type="entry name" value="Amino_oxidase"/>
    <property type="match status" value="1"/>
</dbReference>
<dbReference type="eggNOG" id="COG1232">
    <property type="taxonomic scope" value="Bacteria"/>
</dbReference>
<dbReference type="RefSeq" id="WP_034356165.1">
    <property type="nucleotide sequence ID" value="NZ_JHAC01000023.1"/>
</dbReference>
<reference evidence="2 3" key="1">
    <citation type="submission" date="2014-03" db="EMBL/GenBank/DDBJ databases">
        <title>Draft genome sequence of Deinococcus phoenicis 1P10ME.</title>
        <authorList>
            <person name="Stepanov V.G."/>
            <person name="Vaishampayan P."/>
            <person name="Venkateswaran K."/>
            <person name="Fox G.E."/>
        </authorList>
    </citation>
    <scope>NUCLEOTIDE SEQUENCE [LARGE SCALE GENOMIC DNA]</scope>
    <source>
        <strain evidence="2 3">1P10ME</strain>
    </source>
</reference>
<dbReference type="GO" id="GO:0016491">
    <property type="term" value="F:oxidoreductase activity"/>
    <property type="evidence" value="ECO:0007669"/>
    <property type="project" value="InterPro"/>
</dbReference>
<accession>A0A016QQT9</accession>
<dbReference type="InterPro" id="IPR036188">
    <property type="entry name" value="FAD/NAD-bd_sf"/>
</dbReference>
<evidence type="ECO:0000313" key="2">
    <source>
        <dbReference type="EMBL" id="EYB68448.1"/>
    </source>
</evidence>
<dbReference type="STRING" id="1476583.DEIPH_ctg023orf0037"/>
<dbReference type="SUPFAM" id="SSF51905">
    <property type="entry name" value="FAD/NAD(P)-binding domain"/>
    <property type="match status" value="1"/>
</dbReference>
<evidence type="ECO:0000313" key="3">
    <source>
        <dbReference type="Proteomes" id="UP000020492"/>
    </source>
</evidence>